<reference evidence="1 2" key="1">
    <citation type="submission" date="2024-10" db="EMBL/GenBank/DDBJ databases">
        <title>The Natural Products Discovery Center: Release of the First 8490 Sequenced Strains for Exploring Actinobacteria Biosynthetic Diversity.</title>
        <authorList>
            <person name="Kalkreuter E."/>
            <person name="Kautsar S.A."/>
            <person name="Yang D."/>
            <person name="Bader C.D."/>
            <person name="Teijaro C.N."/>
            <person name="Fluegel L."/>
            <person name="Davis C.M."/>
            <person name="Simpson J.R."/>
            <person name="Lauterbach L."/>
            <person name="Steele A.D."/>
            <person name="Gui C."/>
            <person name="Meng S."/>
            <person name="Li G."/>
            <person name="Viehrig K."/>
            <person name="Ye F."/>
            <person name="Su P."/>
            <person name="Kiefer A.F."/>
            <person name="Nichols A."/>
            <person name="Cepeda A.J."/>
            <person name="Yan W."/>
            <person name="Fan B."/>
            <person name="Jiang Y."/>
            <person name="Adhikari A."/>
            <person name="Zheng C.-J."/>
            <person name="Schuster L."/>
            <person name="Cowan T.M."/>
            <person name="Smanski M.J."/>
            <person name="Chevrette M.G."/>
            <person name="De Carvalho L.P.S."/>
            <person name="Shen B."/>
        </authorList>
    </citation>
    <scope>NUCLEOTIDE SEQUENCE [LARGE SCALE GENOMIC DNA]</scope>
    <source>
        <strain evidence="1 2">NPDC050545</strain>
    </source>
</reference>
<dbReference type="EMBL" id="JBITGY010000009">
    <property type="protein sequence ID" value="MFI6502330.1"/>
    <property type="molecule type" value="Genomic_DNA"/>
</dbReference>
<evidence type="ECO:0000313" key="2">
    <source>
        <dbReference type="Proteomes" id="UP001612741"/>
    </source>
</evidence>
<proteinExistence type="predicted"/>
<protein>
    <submittedName>
        <fullName evidence="1">TadE family type IV pilus minor pilin</fullName>
    </submittedName>
</protein>
<comment type="caution">
    <text evidence="1">The sequence shown here is derived from an EMBL/GenBank/DDBJ whole genome shotgun (WGS) entry which is preliminary data.</text>
</comment>
<dbReference type="Proteomes" id="UP001612741">
    <property type="component" value="Unassembled WGS sequence"/>
</dbReference>
<accession>A0ABW7Z2C6</accession>
<gene>
    <name evidence="1" type="ORF">ACIBG2_33470</name>
</gene>
<keyword evidence="2" id="KW-1185">Reference proteome</keyword>
<organism evidence="1 2">
    <name type="scientific">Nonomuraea typhae</name>
    <dbReference type="NCBI Taxonomy" id="2603600"/>
    <lineage>
        <taxon>Bacteria</taxon>
        <taxon>Bacillati</taxon>
        <taxon>Actinomycetota</taxon>
        <taxon>Actinomycetes</taxon>
        <taxon>Streptosporangiales</taxon>
        <taxon>Streptosporangiaceae</taxon>
        <taxon>Nonomuraea</taxon>
    </lineage>
</organism>
<dbReference type="NCBIfam" id="NF041390">
    <property type="entry name" value="TadE_Rv3655c"/>
    <property type="match status" value="1"/>
</dbReference>
<name>A0ABW7Z2C6_9ACTN</name>
<dbReference type="InterPro" id="IPR049790">
    <property type="entry name" value="Rv3655c/TadE"/>
</dbReference>
<dbReference type="RefSeq" id="WP_397087507.1">
    <property type="nucleotide sequence ID" value="NZ_JBITGY010000009.1"/>
</dbReference>
<evidence type="ECO:0000313" key="1">
    <source>
        <dbReference type="EMBL" id="MFI6502330.1"/>
    </source>
</evidence>
<sequence>MTRSRWRPTHARAATLRTGSSRGFATAETAAALPTLMIVLAVSLWLIQSVSAHLECVDAARAAARAAARGEPLEQVREAAKSATRPEAEISITQSQQQTKVQITLQVRPPWSASFPPMTVTASATAGTER</sequence>